<dbReference type="SUPFAM" id="SSF101898">
    <property type="entry name" value="NHL repeat"/>
    <property type="match status" value="1"/>
</dbReference>
<evidence type="ECO:0000313" key="2">
    <source>
        <dbReference type="Proteomes" id="UP000011910"/>
    </source>
</evidence>
<dbReference type="STRING" id="1279009.ADICEAN_00570"/>
<gene>
    <name evidence="1" type="ORF">ADICEAN_00570</name>
</gene>
<organism evidence="1 2">
    <name type="scientific">Cesiribacter andamanensis AMV16</name>
    <dbReference type="NCBI Taxonomy" id="1279009"/>
    <lineage>
        <taxon>Bacteria</taxon>
        <taxon>Pseudomonadati</taxon>
        <taxon>Bacteroidota</taxon>
        <taxon>Cytophagia</taxon>
        <taxon>Cytophagales</taxon>
        <taxon>Cesiribacteraceae</taxon>
        <taxon>Cesiribacter</taxon>
    </lineage>
</organism>
<dbReference type="PATRIC" id="fig|1279009.4.peg.582"/>
<dbReference type="EMBL" id="AODQ01000008">
    <property type="protein sequence ID" value="EMR04284.1"/>
    <property type="molecule type" value="Genomic_DNA"/>
</dbReference>
<comment type="caution">
    <text evidence="1">The sequence shown here is derived from an EMBL/GenBank/DDBJ whole genome shotgun (WGS) entry which is preliminary data.</text>
</comment>
<keyword evidence="2" id="KW-1185">Reference proteome</keyword>
<evidence type="ECO:0000313" key="1">
    <source>
        <dbReference type="EMBL" id="EMR04284.1"/>
    </source>
</evidence>
<dbReference type="RefSeq" id="WP_009193977.1">
    <property type="nucleotide sequence ID" value="NZ_AODQ01000008.1"/>
</dbReference>
<proteinExistence type="predicted"/>
<reference evidence="1 2" key="1">
    <citation type="journal article" date="2013" name="Genome Announc.">
        <title>Draft Genome Sequence of Cesiribacter andamanensis Strain AMV16T, Isolated from a Soil Sample from a Mud Volcano in the Andaman Islands, India.</title>
        <authorList>
            <person name="Shivaji S."/>
            <person name="Ara S."/>
            <person name="Begum Z."/>
            <person name="Srinivas T.N."/>
            <person name="Singh A."/>
            <person name="Kumar Pinnaka A."/>
        </authorList>
    </citation>
    <scope>NUCLEOTIDE SEQUENCE [LARGE SCALE GENOMIC DNA]</scope>
    <source>
        <strain evidence="1 2">AMV16</strain>
    </source>
</reference>
<dbReference type="eggNOG" id="COG3386">
    <property type="taxonomic scope" value="Bacteria"/>
</dbReference>
<protein>
    <submittedName>
        <fullName evidence="1">Uncharacterized protein</fullName>
    </submittedName>
</protein>
<dbReference type="OrthoDB" id="9798438at2"/>
<name>M7P133_9BACT</name>
<dbReference type="Proteomes" id="UP000011910">
    <property type="component" value="Unassembled WGS sequence"/>
</dbReference>
<sequence>MLSAKLIALMLSFRALFLGCCPPADRQALPGYQLERYARMPRELRESSGLAHAGGGAFWTLVDGGGEAALFKIASNGQLLERLPLPLHNQDWESLTRSPDGTLYIGDFGNNLNQRRNLRIFKVDPLSQQIDTISFYWADQQAFPPSKKGMNYDCEAFFWYQGRLHLFTKARGDKRVQHYSLPDTAGSYAAQPLESAYVNDLVTGADISPDGRTLALLTYGKVYLFAVQGPEHMLQQPISCLRLPWTGQAEAILFLSNSSLLVGNELGRMHYLQL</sequence>
<accession>M7P133</accession>
<dbReference type="AlphaFoldDB" id="M7P133"/>